<reference evidence="1" key="1">
    <citation type="journal article" date="2014" name="Int. J. Syst. Evol. Microbiol.">
        <title>Complete genome sequence of Corynebacterium casei LMG S-19264T (=DSM 44701T), isolated from a smear-ripened cheese.</title>
        <authorList>
            <consortium name="US DOE Joint Genome Institute (JGI-PGF)"/>
            <person name="Walter F."/>
            <person name="Albersmeier A."/>
            <person name="Kalinowski J."/>
            <person name="Ruckert C."/>
        </authorList>
    </citation>
    <scope>NUCLEOTIDE SEQUENCE</scope>
    <source>
        <strain evidence="1">CGMCC 1.15762</strain>
    </source>
</reference>
<protein>
    <recommendedName>
        <fullName evidence="3">SnoaL-like polyketide cyclase</fullName>
    </recommendedName>
</protein>
<evidence type="ECO:0000313" key="1">
    <source>
        <dbReference type="EMBL" id="GGG78301.1"/>
    </source>
</evidence>
<dbReference type="SUPFAM" id="SSF54427">
    <property type="entry name" value="NTF2-like"/>
    <property type="match status" value="2"/>
</dbReference>
<dbReference type="Proteomes" id="UP000617145">
    <property type="component" value="Unassembled WGS sequence"/>
</dbReference>
<name>A0A8J2ZLT8_9RHOB</name>
<reference evidence="1" key="2">
    <citation type="submission" date="2020-09" db="EMBL/GenBank/DDBJ databases">
        <authorList>
            <person name="Sun Q."/>
            <person name="Zhou Y."/>
        </authorList>
    </citation>
    <scope>NUCLEOTIDE SEQUENCE</scope>
    <source>
        <strain evidence="1">CGMCC 1.15762</strain>
    </source>
</reference>
<comment type="caution">
    <text evidence="1">The sequence shown here is derived from an EMBL/GenBank/DDBJ whole genome shotgun (WGS) entry which is preliminary data.</text>
</comment>
<dbReference type="RefSeq" id="WP_188790965.1">
    <property type="nucleotide sequence ID" value="NZ_BMJV01000006.1"/>
</dbReference>
<evidence type="ECO:0008006" key="3">
    <source>
        <dbReference type="Google" id="ProtNLM"/>
    </source>
</evidence>
<evidence type="ECO:0000313" key="2">
    <source>
        <dbReference type="Proteomes" id="UP000617145"/>
    </source>
</evidence>
<dbReference type="InterPro" id="IPR009959">
    <property type="entry name" value="Cyclase_SnoaL-like"/>
</dbReference>
<keyword evidence="2" id="KW-1185">Reference proteome</keyword>
<dbReference type="Pfam" id="PF07366">
    <property type="entry name" value="SnoaL"/>
    <property type="match status" value="1"/>
</dbReference>
<dbReference type="Gene3D" id="3.10.450.50">
    <property type="match status" value="2"/>
</dbReference>
<sequence>MPFLAGFDARWQDAAEYLDALRRDLSEGRRLDLVPDYLSDDVEVQDGATVLAGPEAVGTAIAARLATLPGLRITPEETLWAPASQNAFVASQRFQCQSRHDGQGLYAAPTGKIIRYMQLSDSLCACGRLKAQWTVRDEEAVLKQIGVPLEDAARWRLATPPGSEPTAGTPGTGNDDAWGHTLGDLIYRIMGGELSVIARHYDPAAELFHPGATIGSGPREAEAFWMGLRAAFPSARFDVLHLLGADEPLSPPRAAIRWELTGCHDGHGAFGPPTGAMVRVLGITHAEFGPNGLRREWTLYDTPGIYAQILRAAGSADDVPLEQDEG</sequence>
<dbReference type="EMBL" id="BMJV01000006">
    <property type="protein sequence ID" value="GGG78301.1"/>
    <property type="molecule type" value="Genomic_DNA"/>
</dbReference>
<gene>
    <name evidence="1" type="ORF">GCM10011415_29100</name>
</gene>
<organism evidence="1 2">
    <name type="scientific">Salipiger pallidus</name>
    <dbReference type="NCBI Taxonomy" id="1775170"/>
    <lineage>
        <taxon>Bacteria</taxon>
        <taxon>Pseudomonadati</taxon>
        <taxon>Pseudomonadota</taxon>
        <taxon>Alphaproteobacteria</taxon>
        <taxon>Rhodobacterales</taxon>
        <taxon>Roseobacteraceae</taxon>
        <taxon>Salipiger</taxon>
    </lineage>
</organism>
<dbReference type="InterPro" id="IPR032710">
    <property type="entry name" value="NTF2-like_dom_sf"/>
</dbReference>
<dbReference type="GO" id="GO:0030638">
    <property type="term" value="P:polyketide metabolic process"/>
    <property type="evidence" value="ECO:0007669"/>
    <property type="project" value="InterPro"/>
</dbReference>
<dbReference type="AlphaFoldDB" id="A0A8J2ZLT8"/>
<proteinExistence type="predicted"/>
<accession>A0A8J2ZLT8</accession>